<proteinExistence type="predicted"/>
<evidence type="ECO:0000256" key="2">
    <source>
        <dbReference type="ARBA" id="ARBA00022475"/>
    </source>
</evidence>
<feature type="transmembrane region" description="Helical" evidence="6">
    <location>
        <begin position="6"/>
        <end position="28"/>
    </location>
</feature>
<dbReference type="RefSeq" id="WP_380696013.1">
    <property type="nucleotide sequence ID" value="NZ_JBHRYR010000003.1"/>
</dbReference>
<dbReference type="PANTHER" id="PTHR30086:SF16">
    <property type="entry name" value="AMINO ACID EFFLUX PERMEASE RHTB FAMILY"/>
    <property type="match status" value="1"/>
</dbReference>
<comment type="subcellular location">
    <subcellularLocation>
        <location evidence="1">Cell membrane</location>
        <topology evidence="1">Multi-pass membrane protein</topology>
    </subcellularLocation>
</comment>
<keyword evidence="8" id="KW-1185">Reference proteome</keyword>
<evidence type="ECO:0000313" key="8">
    <source>
        <dbReference type="Proteomes" id="UP001595617"/>
    </source>
</evidence>
<evidence type="ECO:0000256" key="3">
    <source>
        <dbReference type="ARBA" id="ARBA00022692"/>
    </source>
</evidence>
<feature type="transmembrane region" description="Helical" evidence="6">
    <location>
        <begin position="113"/>
        <end position="135"/>
    </location>
</feature>
<sequence length="207" mass="22893">MGVIEWASLALVCFLGAAAPGPSLVVIARIANTSGRTQGLIGAWAHALVIGFYAMLTLVVFASARLLGGPWFWLIGLVGQLWLLYLGLSMLWAWRPGHQQTETKSVGPKATGWYHALAIGLFNPKTWIFFTAIFSPFVGQVDNPWPLAGLAMAIDGLWYTLVVWFLTRGVVSTFMRRVQKPMDITMGILLTLLAFWALLHSFTQMPW</sequence>
<feature type="transmembrane region" description="Helical" evidence="6">
    <location>
        <begin position="70"/>
        <end position="92"/>
    </location>
</feature>
<evidence type="ECO:0000256" key="6">
    <source>
        <dbReference type="SAM" id="Phobius"/>
    </source>
</evidence>
<evidence type="ECO:0000313" key="7">
    <source>
        <dbReference type="EMBL" id="MFC3853142.1"/>
    </source>
</evidence>
<feature type="transmembrane region" description="Helical" evidence="6">
    <location>
        <begin position="147"/>
        <end position="171"/>
    </location>
</feature>
<organism evidence="7 8">
    <name type="scientific">Saccharospirillum mangrovi</name>
    <dbReference type="NCBI Taxonomy" id="2161747"/>
    <lineage>
        <taxon>Bacteria</taxon>
        <taxon>Pseudomonadati</taxon>
        <taxon>Pseudomonadota</taxon>
        <taxon>Gammaproteobacteria</taxon>
        <taxon>Oceanospirillales</taxon>
        <taxon>Saccharospirillaceae</taxon>
        <taxon>Saccharospirillum</taxon>
    </lineage>
</organism>
<keyword evidence="2" id="KW-1003">Cell membrane</keyword>
<dbReference type="EMBL" id="JBHRYR010000003">
    <property type="protein sequence ID" value="MFC3853142.1"/>
    <property type="molecule type" value="Genomic_DNA"/>
</dbReference>
<keyword evidence="4 6" id="KW-1133">Transmembrane helix</keyword>
<keyword evidence="3 6" id="KW-0812">Transmembrane</keyword>
<comment type="caution">
    <text evidence="7">The sequence shown here is derived from an EMBL/GenBank/DDBJ whole genome shotgun (WGS) entry which is preliminary data.</text>
</comment>
<dbReference type="Proteomes" id="UP001595617">
    <property type="component" value="Unassembled WGS sequence"/>
</dbReference>
<feature type="transmembrane region" description="Helical" evidence="6">
    <location>
        <begin position="40"/>
        <end position="64"/>
    </location>
</feature>
<protein>
    <submittedName>
        <fullName evidence="7">LysE family translocator</fullName>
    </submittedName>
</protein>
<feature type="transmembrane region" description="Helical" evidence="6">
    <location>
        <begin position="183"/>
        <end position="202"/>
    </location>
</feature>
<keyword evidence="5 6" id="KW-0472">Membrane</keyword>
<evidence type="ECO:0000256" key="4">
    <source>
        <dbReference type="ARBA" id="ARBA00022989"/>
    </source>
</evidence>
<name>A0ABV8A0B6_9GAMM</name>
<reference evidence="8" key="1">
    <citation type="journal article" date="2019" name="Int. J. Syst. Evol. Microbiol.">
        <title>The Global Catalogue of Microorganisms (GCM) 10K type strain sequencing project: providing services to taxonomists for standard genome sequencing and annotation.</title>
        <authorList>
            <consortium name="The Broad Institute Genomics Platform"/>
            <consortium name="The Broad Institute Genome Sequencing Center for Infectious Disease"/>
            <person name="Wu L."/>
            <person name="Ma J."/>
        </authorList>
    </citation>
    <scope>NUCLEOTIDE SEQUENCE [LARGE SCALE GENOMIC DNA]</scope>
    <source>
        <strain evidence="8">IBRC 10765</strain>
    </source>
</reference>
<dbReference type="InterPro" id="IPR001123">
    <property type="entry name" value="LeuE-type"/>
</dbReference>
<evidence type="ECO:0000256" key="1">
    <source>
        <dbReference type="ARBA" id="ARBA00004651"/>
    </source>
</evidence>
<dbReference type="PANTHER" id="PTHR30086">
    <property type="entry name" value="ARGININE EXPORTER PROTEIN ARGO"/>
    <property type="match status" value="1"/>
</dbReference>
<dbReference type="Pfam" id="PF01810">
    <property type="entry name" value="LysE"/>
    <property type="match status" value="1"/>
</dbReference>
<gene>
    <name evidence="7" type="ORF">ACFOOG_09895</name>
</gene>
<evidence type="ECO:0000256" key="5">
    <source>
        <dbReference type="ARBA" id="ARBA00023136"/>
    </source>
</evidence>
<accession>A0ABV8A0B6</accession>